<sequence length="319" mass="35321">MTLPLTASSRVSFTMGDFSRLGQPAGFQYRLPRPLGRQVDPESIPLAEGRVRSHLLRPGVTLVVSDLQIHHEYEATSLLTPRFSAIVMLQGRARTRLGRNQPIALAARDAIRVAYGDTQPLAGLHPGGQRLRSVNLSVALSQADEDDRLSEQLRQALTPAHQGLGAWRVPGHLLQAIEQLFDDDPDTPLRQLRYEGLALQLLAHALDCPEPAAPLSQRDRQLLERVRGRLHDSPGEAHTLAALARLACMSPSTLRAKFQAAYGVSVFAWLRERRLELARQHLAQGWSVQEAAHFVGYRHASNFATAFRARYGCAPRELA</sequence>
<dbReference type="SMART" id="SM00342">
    <property type="entry name" value="HTH_ARAC"/>
    <property type="match status" value="1"/>
</dbReference>
<dbReference type="KEGG" id="btrm:SAMEA390648700383"/>
<feature type="domain" description="HTH araC/xylS-type" evidence="3">
    <location>
        <begin position="224"/>
        <end position="319"/>
    </location>
</feature>
<evidence type="ECO:0000313" key="4">
    <source>
        <dbReference type="EMBL" id="SAI66685.1"/>
    </source>
</evidence>
<gene>
    <name evidence="4" type="primary">alcR_1</name>
    <name evidence="4" type="ORF">SAMEA3906487_00383</name>
</gene>
<evidence type="ECO:0000256" key="2">
    <source>
        <dbReference type="ARBA" id="ARBA00023163"/>
    </source>
</evidence>
<dbReference type="RefSeq" id="WP_063491487.1">
    <property type="nucleotide sequence ID" value="NZ_CP016340.1"/>
</dbReference>
<reference evidence="4 5" key="1">
    <citation type="submission" date="2016-04" db="EMBL/GenBank/DDBJ databases">
        <authorList>
            <consortium name="Pathogen Informatics"/>
        </authorList>
    </citation>
    <scope>NUCLEOTIDE SEQUENCE [LARGE SCALE GENOMIC DNA]</scope>
    <source>
        <strain evidence="4 5">H044680328</strain>
    </source>
</reference>
<evidence type="ECO:0000259" key="3">
    <source>
        <dbReference type="PROSITE" id="PS01124"/>
    </source>
</evidence>
<organism evidence="4 5">
    <name type="scientific">Bordetella trematum</name>
    <dbReference type="NCBI Taxonomy" id="123899"/>
    <lineage>
        <taxon>Bacteria</taxon>
        <taxon>Pseudomonadati</taxon>
        <taxon>Pseudomonadota</taxon>
        <taxon>Betaproteobacteria</taxon>
        <taxon>Burkholderiales</taxon>
        <taxon>Alcaligenaceae</taxon>
        <taxon>Bordetella</taxon>
    </lineage>
</organism>
<dbReference type="EMBL" id="LT546645">
    <property type="protein sequence ID" value="SAI66685.1"/>
    <property type="molecule type" value="Genomic_DNA"/>
</dbReference>
<dbReference type="PATRIC" id="fig|123899.6.peg.364"/>
<dbReference type="PROSITE" id="PS01124">
    <property type="entry name" value="HTH_ARAC_FAMILY_2"/>
    <property type="match status" value="1"/>
</dbReference>
<protein>
    <submittedName>
        <fullName evidence="4">Transcriptional regulator</fullName>
    </submittedName>
</protein>
<dbReference type="OrthoDB" id="8766450at2"/>
<keyword evidence="1" id="KW-0805">Transcription regulation</keyword>
<dbReference type="Gene3D" id="1.10.10.60">
    <property type="entry name" value="Homeodomain-like"/>
    <property type="match status" value="1"/>
</dbReference>
<dbReference type="AlphaFoldDB" id="A0A157S8G6"/>
<proteinExistence type="predicted"/>
<dbReference type="InterPro" id="IPR053142">
    <property type="entry name" value="PchR_regulatory_protein"/>
</dbReference>
<dbReference type="eggNOG" id="COG2207">
    <property type="taxonomic scope" value="Bacteria"/>
</dbReference>
<dbReference type="Proteomes" id="UP000076825">
    <property type="component" value="Chromosome 1"/>
</dbReference>
<dbReference type="SUPFAM" id="SSF46689">
    <property type="entry name" value="Homeodomain-like"/>
    <property type="match status" value="2"/>
</dbReference>
<keyword evidence="5" id="KW-1185">Reference proteome</keyword>
<keyword evidence="2" id="KW-0804">Transcription</keyword>
<evidence type="ECO:0000313" key="5">
    <source>
        <dbReference type="Proteomes" id="UP000076825"/>
    </source>
</evidence>
<dbReference type="GO" id="GO:0043565">
    <property type="term" value="F:sequence-specific DNA binding"/>
    <property type="evidence" value="ECO:0007669"/>
    <property type="project" value="InterPro"/>
</dbReference>
<dbReference type="InterPro" id="IPR018060">
    <property type="entry name" value="HTH_AraC"/>
</dbReference>
<name>A0A157S8G6_9BORD</name>
<dbReference type="STRING" id="123899.SAMEA3906487_00383"/>
<evidence type="ECO:0000256" key="1">
    <source>
        <dbReference type="ARBA" id="ARBA00023015"/>
    </source>
</evidence>
<dbReference type="PANTHER" id="PTHR47893">
    <property type="entry name" value="REGULATORY PROTEIN PCHR"/>
    <property type="match status" value="1"/>
</dbReference>
<dbReference type="InterPro" id="IPR009057">
    <property type="entry name" value="Homeodomain-like_sf"/>
</dbReference>
<dbReference type="PANTHER" id="PTHR47893:SF1">
    <property type="entry name" value="REGULATORY PROTEIN PCHR"/>
    <property type="match status" value="1"/>
</dbReference>
<dbReference type="GO" id="GO:0003700">
    <property type="term" value="F:DNA-binding transcription factor activity"/>
    <property type="evidence" value="ECO:0007669"/>
    <property type="project" value="InterPro"/>
</dbReference>
<accession>A0A157S8G6</accession>
<dbReference type="GeneID" id="56588205"/>
<dbReference type="Pfam" id="PF12833">
    <property type="entry name" value="HTH_18"/>
    <property type="match status" value="1"/>
</dbReference>